<proteinExistence type="predicted"/>
<reference evidence="4" key="1">
    <citation type="journal article" date="2021" name="ISME J.">
        <title>Evolutionary origin and ecological implication of a unique nif island in free-living Bradyrhizobium lineages.</title>
        <authorList>
            <person name="Tao J."/>
        </authorList>
    </citation>
    <scope>NUCLEOTIDE SEQUENCE [LARGE SCALE GENOMIC DNA]</scope>
    <source>
        <strain evidence="4">SZCCT0094</strain>
    </source>
</reference>
<keyword evidence="4" id="KW-1185">Reference proteome</keyword>
<evidence type="ECO:0000256" key="2">
    <source>
        <dbReference type="SAM" id="SignalP"/>
    </source>
</evidence>
<accession>A0ABS5G611</accession>
<evidence type="ECO:0000256" key="1">
    <source>
        <dbReference type="SAM" id="MobiDB-lite"/>
    </source>
</evidence>
<feature type="chain" id="PRO_5046544034" evidence="2">
    <location>
        <begin position="40"/>
        <end position="232"/>
    </location>
</feature>
<keyword evidence="2" id="KW-0732">Signal</keyword>
<dbReference type="EMBL" id="JAFCLK010000010">
    <property type="protein sequence ID" value="MBR1136586.1"/>
    <property type="molecule type" value="Genomic_DNA"/>
</dbReference>
<organism evidence="3 4">
    <name type="scientific">Bradyrhizobium denitrificans</name>
    <dbReference type="NCBI Taxonomy" id="2734912"/>
    <lineage>
        <taxon>Bacteria</taxon>
        <taxon>Pseudomonadati</taxon>
        <taxon>Pseudomonadota</taxon>
        <taxon>Alphaproteobacteria</taxon>
        <taxon>Hyphomicrobiales</taxon>
        <taxon>Nitrobacteraceae</taxon>
        <taxon>Bradyrhizobium</taxon>
    </lineage>
</organism>
<feature type="signal peptide" evidence="2">
    <location>
        <begin position="1"/>
        <end position="39"/>
    </location>
</feature>
<evidence type="ECO:0000313" key="3">
    <source>
        <dbReference type="EMBL" id="MBR1136586.1"/>
    </source>
</evidence>
<comment type="caution">
    <text evidence="3">The sequence shown here is derived from an EMBL/GenBank/DDBJ whole genome shotgun (WGS) entry which is preliminary data.</text>
</comment>
<protein>
    <submittedName>
        <fullName evidence="3">Uncharacterized protein</fullName>
    </submittedName>
</protein>
<sequence>MRKTEVSGRIVTSTAIRALRLSAVALGIGLMMAAGTARAQDDDEDDKTFEEKIIDNLMRGIGGTNMETPTIDYRERSPLVVPPKLDLPPPAAAAAQATAPNWPKDPDEQRRRAAAAARKKENKDPVASARPLTPAEMRAGRTASAKQTEPVQPGVTNNPMLSPSQLGFKGGLFGMFKGNDSEAKPFTSEPQRESLTQPPPGYQTPSPSYAYGTGPQEPLGAKQMDIMTGKER</sequence>
<name>A0ABS5G611_9BRAD</name>
<gene>
    <name evidence="3" type="ORF">JQ619_12485</name>
</gene>
<feature type="region of interest" description="Disordered" evidence="1">
    <location>
        <begin position="84"/>
        <end position="232"/>
    </location>
</feature>
<evidence type="ECO:0000313" key="4">
    <source>
        <dbReference type="Proteomes" id="UP001314635"/>
    </source>
</evidence>
<dbReference type="RefSeq" id="WP_041750465.1">
    <property type="nucleotide sequence ID" value="NZ_JABFDP010000022.1"/>
</dbReference>
<feature type="compositionally biased region" description="Polar residues" evidence="1">
    <location>
        <begin position="144"/>
        <end position="165"/>
    </location>
</feature>
<dbReference type="Proteomes" id="UP001314635">
    <property type="component" value="Unassembled WGS sequence"/>
</dbReference>